<dbReference type="InterPro" id="IPR006879">
    <property type="entry name" value="YdjC-like"/>
</dbReference>
<dbReference type="Pfam" id="PF04794">
    <property type="entry name" value="YdjC"/>
    <property type="match status" value="1"/>
</dbReference>
<dbReference type="RefSeq" id="WP_217748050.1">
    <property type="nucleotide sequence ID" value="NZ_JAHOEB010000065.1"/>
</dbReference>
<dbReference type="AlphaFoldDB" id="A0AAW4MVI0"/>
<dbReference type="Proteomes" id="UP001196408">
    <property type="component" value="Unassembled WGS sequence"/>
</dbReference>
<accession>A0AAW4MVI0</accession>
<evidence type="ECO:0000313" key="2">
    <source>
        <dbReference type="EMBL" id="MBV3393313.1"/>
    </source>
</evidence>
<dbReference type="CDD" id="cd10805">
    <property type="entry name" value="YdjC_like_1"/>
    <property type="match status" value="1"/>
</dbReference>
<proteinExistence type="predicted"/>
<dbReference type="EMBL" id="JAHOEL010000062">
    <property type="protein sequence ID" value="MBV3393313.1"/>
    <property type="molecule type" value="Genomic_DNA"/>
</dbReference>
<keyword evidence="4" id="KW-1185">Reference proteome</keyword>
<dbReference type="PANTHER" id="PTHR31609:SF1">
    <property type="entry name" value="CARBOHYDRATE DEACETYLASE"/>
    <property type="match status" value="1"/>
</dbReference>
<evidence type="ECO:0000313" key="1">
    <source>
        <dbReference type="EMBL" id="MBV3383332.1"/>
    </source>
</evidence>
<dbReference type="EMBL" id="JAHOEF010000066">
    <property type="protein sequence ID" value="MBV3383332.1"/>
    <property type="molecule type" value="Genomic_DNA"/>
</dbReference>
<reference evidence="1 4" key="1">
    <citation type="submission" date="2021-06" db="EMBL/GenBank/DDBJ databases">
        <title>Collection of gut derived symbiotic bacterial strains cultured from healthy donors.</title>
        <authorList>
            <person name="Lin H."/>
            <person name="Littmann E."/>
            <person name="Pamer E.G."/>
        </authorList>
    </citation>
    <scope>NUCLEOTIDE SEQUENCE</scope>
    <source>
        <strain evidence="2 4">MSK.21.70</strain>
        <strain evidence="1">MSK.21.82</strain>
    </source>
</reference>
<gene>
    <name evidence="1" type="ORF">KSV97_08925</name>
    <name evidence="2" type="ORF">KSW06_08620</name>
</gene>
<name>A0AAW4MVI0_9FIRM</name>
<organism evidence="1 3">
    <name type="scientific">Catenibacterium mitsuokai</name>
    <dbReference type="NCBI Taxonomy" id="100886"/>
    <lineage>
        <taxon>Bacteria</taxon>
        <taxon>Bacillati</taxon>
        <taxon>Bacillota</taxon>
        <taxon>Erysipelotrichia</taxon>
        <taxon>Erysipelotrichales</taxon>
        <taxon>Coprobacillaceae</taxon>
        <taxon>Catenibacterium</taxon>
    </lineage>
</organism>
<dbReference type="PANTHER" id="PTHR31609">
    <property type="entry name" value="YDJC DEACETYLASE FAMILY MEMBER"/>
    <property type="match status" value="1"/>
</dbReference>
<dbReference type="GO" id="GO:0019213">
    <property type="term" value="F:deacetylase activity"/>
    <property type="evidence" value="ECO:0007669"/>
    <property type="project" value="TreeGrafter"/>
</dbReference>
<comment type="caution">
    <text evidence="1">The sequence shown here is derived from an EMBL/GenBank/DDBJ whole genome shotgun (WGS) entry which is preliminary data.</text>
</comment>
<sequence length="250" mass="28496">MKIMVRADDLGYSRGVNYGIYDTVKNGVIKNIGFMVNMPDSVEGYELVKDLDICLGQHTNVCIGTPVSDPKLIPSLVDENGQFKSSRIYRQSKEDFVVLEEAIIEIEAQYKRFKEITHLEPSYFEAHAVASDNLLKGIEIVAKRHNLKFNDISFDGTPVDLAGEKLYMHMESMKEGYNPFKSFKEMVENAHDDGCDLLVCHPGYLDAQILRTSSLTVDRTKEAEMLCSKELKDYLKEHDIHLYTYDEIGH</sequence>
<evidence type="ECO:0000313" key="4">
    <source>
        <dbReference type="Proteomes" id="UP001197492"/>
    </source>
</evidence>
<evidence type="ECO:0000313" key="3">
    <source>
        <dbReference type="Proteomes" id="UP001196408"/>
    </source>
</evidence>
<dbReference type="Proteomes" id="UP001197492">
    <property type="component" value="Unassembled WGS sequence"/>
</dbReference>
<protein>
    <submittedName>
        <fullName evidence="1">ChbG/HpnK family deacetylase</fullName>
    </submittedName>
</protein>